<dbReference type="Gene3D" id="3.20.20.150">
    <property type="entry name" value="Divalent-metal-dependent TIM barrel enzymes"/>
    <property type="match status" value="1"/>
</dbReference>
<dbReference type="EMBL" id="JBIAZU010000002">
    <property type="protein sequence ID" value="MFF5290578.1"/>
    <property type="molecule type" value="Genomic_DNA"/>
</dbReference>
<dbReference type="PANTHER" id="PTHR12110:SF41">
    <property type="entry name" value="INOSOSE DEHYDRATASE"/>
    <property type="match status" value="1"/>
</dbReference>
<evidence type="ECO:0000313" key="3">
    <source>
        <dbReference type="Proteomes" id="UP001602245"/>
    </source>
</evidence>
<feature type="domain" description="Xylose isomerase-like TIM barrel" evidence="1">
    <location>
        <begin position="32"/>
        <end position="272"/>
    </location>
</feature>
<sequence length="315" mass="34692">MEIRHLQLGSCPDSWGVWYADDPRQTPWNRFLDELAASGYKWLELGPYGYLPTDPSRLRDEVAARGLSVAGGTVAGVGGPHKDFDTVLAESRKVAALSAALGASNVVFVPVPGYRDDATGAYYEAAQLDDDAWRALTRNTNTLGKALFEEYGVHLRFHPHADYQVETQEQVERFLADTDPAFVSLCLDTGHLAYRRADVPGLIRKFPERVGYVHIKQMDPVIAQRAVDEDLAFGQAVAMGASVEPPAGEPKIPSVMEALAELDAEIFVVVEQDMYPVDFDRPLPIATRTRTYLNSVGLHSRPAAVLPQEIPDDRS</sequence>
<keyword evidence="3" id="KW-1185">Reference proteome</keyword>
<dbReference type="InterPro" id="IPR001020">
    <property type="entry name" value="PTS_HPr_His_P_site"/>
</dbReference>
<gene>
    <name evidence="2" type="ORF">ACFY35_14125</name>
</gene>
<comment type="caution">
    <text evidence="2">The sequence shown here is derived from an EMBL/GenBank/DDBJ whole genome shotgun (WGS) entry which is preliminary data.</text>
</comment>
<dbReference type="Proteomes" id="UP001602245">
    <property type="component" value="Unassembled WGS sequence"/>
</dbReference>
<dbReference type="InterPro" id="IPR013022">
    <property type="entry name" value="Xyl_isomerase-like_TIM-brl"/>
</dbReference>
<dbReference type="InterPro" id="IPR050312">
    <property type="entry name" value="IolE/XylAMocC-like"/>
</dbReference>
<name>A0ABW6WB83_9ACTN</name>
<evidence type="ECO:0000313" key="2">
    <source>
        <dbReference type="EMBL" id="MFF5290578.1"/>
    </source>
</evidence>
<reference evidence="2 3" key="1">
    <citation type="submission" date="2024-10" db="EMBL/GenBank/DDBJ databases">
        <title>The Natural Products Discovery Center: Release of the First 8490 Sequenced Strains for Exploring Actinobacteria Biosynthetic Diversity.</title>
        <authorList>
            <person name="Kalkreuter E."/>
            <person name="Kautsar S.A."/>
            <person name="Yang D."/>
            <person name="Bader C.D."/>
            <person name="Teijaro C.N."/>
            <person name="Fluegel L."/>
            <person name="Davis C.M."/>
            <person name="Simpson J.R."/>
            <person name="Lauterbach L."/>
            <person name="Steele A.D."/>
            <person name="Gui C."/>
            <person name="Meng S."/>
            <person name="Li G."/>
            <person name="Viehrig K."/>
            <person name="Ye F."/>
            <person name="Su P."/>
            <person name="Kiefer A.F."/>
            <person name="Nichols A."/>
            <person name="Cepeda A.J."/>
            <person name="Yan W."/>
            <person name="Fan B."/>
            <person name="Jiang Y."/>
            <person name="Adhikari A."/>
            <person name="Zheng C.-J."/>
            <person name="Schuster L."/>
            <person name="Cowan T.M."/>
            <person name="Smanski M.J."/>
            <person name="Chevrette M.G."/>
            <person name="De Carvalho L.P.S."/>
            <person name="Shen B."/>
        </authorList>
    </citation>
    <scope>NUCLEOTIDE SEQUENCE [LARGE SCALE GENOMIC DNA]</scope>
    <source>
        <strain evidence="2 3">NPDC000087</strain>
    </source>
</reference>
<organism evidence="2 3">
    <name type="scientific">Paractinoplanes globisporus</name>
    <dbReference type="NCBI Taxonomy" id="113565"/>
    <lineage>
        <taxon>Bacteria</taxon>
        <taxon>Bacillati</taxon>
        <taxon>Actinomycetota</taxon>
        <taxon>Actinomycetes</taxon>
        <taxon>Micromonosporales</taxon>
        <taxon>Micromonosporaceae</taxon>
        <taxon>Paractinoplanes</taxon>
    </lineage>
</organism>
<dbReference type="PANTHER" id="PTHR12110">
    <property type="entry name" value="HYDROXYPYRUVATE ISOMERASE"/>
    <property type="match status" value="1"/>
</dbReference>
<accession>A0ABW6WB83</accession>
<dbReference type="RefSeq" id="WP_051115184.1">
    <property type="nucleotide sequence ID" value="NZ_JBIAZU010000002.1"/>
</dbReference>
<dbReference type="PROSITE" id="PS00369">
    <property type="entry name" value="PTS_HPR_HIS"/>
    <property type="match status" value="1"/>
</dbReference>
<proteinExistence type="predicted"/>
<dbReference type="Pfam" id="PF01261">
    <property type="entry name" value="AP_endonuc_2"/>
    <property type="match status" value="1"/>
</dbReference>
<dbReference type="SUPFAM" id="SSF51658">
    <property type="entry name" value="Xylose isomerase-like"/>
    <property type="match status" value="1"/>
</dbReference>
<dbReference type="InterPro" id="IPR036237">
    <property type="entry name" value="Xyl_isomerase-like_sf"/>
</dbReference>
<protein>
    <submittedName>
        <fullName evidence="2">TIM barrel protein</fullName>
    </submittedName>
</protein>
<evidence type="ECO:0000259" key="1">
    <source>
        <dbReference type="Pfam" id="PF01261"/>
    </source>
</evidence>